<organism evidence="1 2">
    <name type="scientific">Faecalibacterium intestinale</name>
    <dbReference type="NCBI Taxonomy" id="3133155"/>
    <lineage>
        <taxon>Bacteria</taxon>
        <taxon>Bacillati</taxon>
        <taxon>Bacillota</taxon>
        <taxon>Clostridia</taxon>
        <taxon>Eubacteriales</taxon>
        <taxon>Oscillospiraceae</taxon>
        <taxon>Faecalibacterium</taxon>
    </lineage>
</organism>
<proteinExistence type="predicted"/>
<comment type="caution">
    <text evidence="1">The sequence shown here is derived from an EMBL/GenBank/DDBJ whole genome shotgun (WGS) entry which is preliminary data.</text>
</comment>
<reference evidence="1 2" key="1">
    <citation type="submission" date="2024-03" db="EMBL/GenBank/DDBJ databases">
        <title>Human intestinal bacterial collection.</title>
        <authorList>
            <person name="Pauvert C."/>
            <person name="Hitch T.C.A."/>
            <person name="Clavel T."/>
        </authorList>
    </citation>
    <scope>NUCLEOTIDE SEQUENCE [LARGE SCALE GENOMIC DNA]</scope>
    <source>
        <strain evidence="1 2">CLA-AA-H281</strain>
    </source>
</reference>
<sequence length="73" mass="7935">MKNYQEVPGWGRPVFIRKGSSFDCVVCMTLGAVLVTVPPDMSRCQAIKKALTLAAAADRDYRAKATKEGSEAE</sequence>
<evidence type="ECO:0000313" key="2">
    <source>
        <dbReference type="Proteomes" id="UP001465119"/>
    </source>
</evidence>
<name>A0ABV1C2R8_9FIRM</name>
<accession>A0ABV1C2R8</accession>
<gene>
    <name evidence="1" type="ORF">WMO20_06900</name>
</gene>
<dbReference type="RefSeq" id="WP_349186225.1">
    <property type="nucleotide sequence ID" value="NZ_JBBMEN010000006.1"/>
</dbReference>
<evidence type="ECO:0000313" key="1">
    <source>
        <dbReference type="EMBL" id="MEQ2385655.1"/>
    </source>
</evidence>
<dbReference type="Proteomes" id="UP001465119">
    <property type="component" value="Unassembled WGS sequence"/>
</dbReference>
<keyword evidence="2" id="KW-1185">Reference proteome</keyword>
<dbReference type="EMBL" id="JBBMEN010000006">
    <property type="protein sequence ID" value="MEQ2385655.1"/>
    <property type="molecule type" value="Genomic_DNA"/>
</dbReference>
<protein>
    <submittedName>
        <fullName evidence="1">Uncharacterized protein</fullName>
    </submittedName>
</protein>